<keyword evidence="3" id="KW-1185">Reference proteome</keyword>
<dbReference type="SUPFAM" id="SSF54427">
    <property type="entry name" value="NTF2-like"/>
    <property type="match status" value="1"/>
</dbReference>
<sequence length="173" mass="19010">MKTISVRYWNSPLDAAINNRRNLRIMAAMQLNRHKRGFLMSETYSLPTEPEGIVPTMIARFNSGKIDAMMSLFAPEAVFVAADGTTVTDRAQIASALERTLSLGLPMEAKARHMFVADNVAQMVLDWSISGTGPDGKHVHLSGMASDVLRRGADGLWRVLIDNNLGTAVRRPT</sequence>
<evidence type="ECO:0000313" key="2">
    <source>
        <dbReference type="EMBL" id="GLQ56140.1"/>
    </source>
</evidence>
<dbReference type="Pfam" id="PF12680">
    <property type="entry name" value="SnoaL_2"/>
    <property type="match status" value="1"/>
</dbReference>
<feature type="domain" description="SnoaL-like" evidence="1">
    <location>
        <begin position="57"/>
        <end position="157"/>
    </location>
</feature>
<protein>
    <recommendedName>
        <fullName evidence="1">SnoaL-like domain-containing protein</fullName>
    </recommendedName>
</protein>
<evidence type="ECO:0000259" key="1">
    <source>
        <dbReference type="Pfam" id="PF12680"/>
    </source>
</evidence>
<comment type="caution">
    <text evidence="2">The sequence shown here is derived from an EMBL/GenBank/DDBJ whole genome shotgun (WGS) entry which is preliminary data.</text>
</comment>
<dbReference type="InterPro" id="IPR032710">
    <property type="entry name" value="NTF2-like_dom_sf"/>
</dbReference>
<accession>A0ABQ5W9B3</accession>
<dbReference type="InterPro" id="IPR037401">
    <property type="entry name" value="SnoaL-like"/>
</dbReference>
<evidence type="ECO:0000313" key="3">
    <source>
        <dbReference type="Proteomes" id="UP001156691"/>
    </source>
</evidence>
<reference evidence="3" key="1">
    <citation type="journal article" date="2019" name="Int. J. Syst. Evol. Microbiol.">
        <title>The Global Catalogue of Microorganisms (GCM) 10K type strain sequencing project: providing services to taxonomists for standard genome sequencing and annotation.</title>
        <authorList>
            <consortium name="The Broad Institute Genomics Platform"/>
            <consortium name="The Broad Institute Genome Sequencing Center for Infectious Disease"/>
            <person name="Wu L."/>
            <person name="Ma J."/>
        </authorList>
    </citation>
    <scope>NUCLEOTIDE SEQUENCE [LARGE SCALE GENOMIC DNA]</scope>
    <source>
        <strain evidence="3">NBRC 112416</strain>
    </source>
</reference>
<organism evidence="2 3">
    <name type="scientific">Devosia nitrariae</name>
    <dbReference type="NCBI Taxonomy" id="2071872"/>
    <lineage>
        <taxon>Bacteria</taxon>
        <taxon>Pseudomonadati</taxon>
        <taxon>Pseudomonadota</taxon>
        <taxon>Alphaproteobacteria</taxon>
        <taxon>Hyphomicrobiales</taxon>
        <taxon>Devosiaceae</taxon>
        <taxon>Devosia</taxon>
    </lineage>
</organism>
<gene>
    <name evidence="2" type="ORF">GCM10010862_33990</name>
</gene>
<dbReference type="Proteomes" id="UP001156691">
    <property type="component" value="Unassembled WGS sequence"/>
</dbReference>
<dbReference type="Gene3D" id="3.10.450.50">
    <property type="match status" value="1"/>
</dbReference>
<name>A0ABQ5W9B3_9HYPH</name>
<dbReference type="EMBL" id="BSNS01000018">
    <property type="protein sequence ID" value="GLQ56140.1"/>
    <property type="molecule type" value="Genomic_DNA"/>
</dbReference>
<proteinExistence type="predicted"/>